<protein>
    <submittedName>
        <fullName evidence="2">Uncharacterized protein</fullName>
    </submittedName>
</protein>
<name>A0A1J0VSF4_9NOCA</name>
<dbReference type="InterPro" id="IPR043129">
    <property type="entry name" value="ATPase_NBD"/>
</dbReference>
<proteinExistence type="predicted"/>
<evidence type="ECO:0000256" key="1">
    <source>
        <dbReference type="SAM" id="MobiDB-lite"/>
    </source>
</evidence>
<feature type="region of interest" description="Disordered" evidence="1">
    <location>
        <begin position="273"/>
        <end position="408"/>
    </location>
</feature>
<dbReference type="Proteomes" id="UP000183810">
    <property type="component" value="Chromosome"/>
</dbReference>
<dbReference type="AlphaFoldDB" id="A0A1J0VSF4"/>
<dbReference type="EMBL" id="CP018082">
    <property type="protein sequence ID" value="APE34965.1"/>
    <property type="molecule type" value="Genomic_DNA"/>
</dbReference>
<evidence type="ECO:0000313" key="2">
    <source>
        <dbReference type="EMBL" id="APE34965.1"/>
    </source>
</evidence>
<evidence type="ECO:0000313" key="3">
    <source>
        <dbReference type="Proteomes" id="UP000183810"/>
    </source>
</evidence>
<feature type="compositionally biased region" description="Low complexity" evidence="1">
    <location>
        <begin position="278"/>
        <end position="311"/>
    </location>
</feature>
<accession>A0A1J0VSF4</accession>
<reference evidence="2" key="1">
    <citation type="submission" date="2016-11" db="EMBL/GenBank/DDBJ databases">
        <authorList>
            <person name="Jaros S."/>
            <person name="Januszkiewicz K."/>
            <person name="Wedrychowicz H."/>
        </authorList>
    </citation>
    <scope>NUCLEOTIDE SEQUENCE [LARGE SCALE GENOMIC DNA]</scope>
    <source>
        <strain evidence="2">Y48</strain>
    </source>
</reference>
<feature type="compositionally biased region" description="Low complexity" evidence="1">
    <location>
        <begin position="366"/>
        <end position="379"/>
    </location>
</feature>
<gene>
    <name evidence="2" type="ORF">BOX37_14545</name>
</gene>
<dbReference type="OrthoDB" id="4546979at2"/>
<dbReference type="RefSeq" id="WP_071928150.1">
    <property type="nucleotide sequence ID" value="NZ_CP018082.1"/>
</dbReference>
<sequence>MTLTVGISAELGVIRGVLLSTEPPAQPAVLRSVEQRVDDGGSIVGALNALAETEPRIADVAVAYHSAQDRKAIVSELASGEWRTSSMVSTGSAMSALVGGTPELDEFRTVVLLNVVDRTSTAVVVGAERGQILASESWATRWGVGTADEASTEVFDADPMSETIGRVRSMLASVPTHPSVVALCGSRAAEPEIATVLQDELGAPVVLLPDFADATARGAALVAAGQVRNRSAAPPAVPRRPGRLPLVAAVAAALLVASGFAVTEVLDDSSPAVKAGLPSAASPSPPSVSATAVEATTEAQVPRRPAAAVPPSTLVPNPAPDAGRTPVVDPVPVVPAAPAPQWNPEFPDRAPATAANPSTPAPSASPPNTATPSETPTPTRVGEPDPNGLFPGESPPPPAGADPASERAWWDNHWNLKQRWLHGN</sequence>
<keyword evidence="3" id="KW-1185">Reference proteome</keyword>
<dbReference type="SUPFAM" id="SSF53067">
    <property type="entry name" value="Actin-like ATPase domain"/>
    <property type="match status" value="1"/>
</dbReference>
<dbReference type="KEGG" id="nsl:BOX37_14545"/>
<organism evidence="2 3">
    <name type="scientific">Nocardia mangyaensis</name>
    <dbReference type="NCBI Taxonomy" id="2213200"/>
    <lineage>
        <taxon>Bacteria</taxon>
        <taxon>Bacillati</taxon>
        <taxon>Actinomycetota</taxon>
        <taxon>Actinomycetes</taxon>
        <taxon>Mycobacteriales</taxon>
        <taxon>Nocardiaceae</taxon>
        <taxon>Nocardia</taxon>
    </lineage>
</organism>